<feature type="signal peptide" evidence="1">
    <location>
        <begin position="1"/>
        <end position="22"/>
    </location>
</feature>
<dbReference type="Proteomes" id="UP000620124">
    <property type="component" value="Unassembled WGS sequence"/>
</dbReference>
<evidence type="ECO:0000313" key="3">
    <source>
        <dbReference type="Proteomes" id="UP000620124"/>
    </source>
</evidence>
<evidence type="ECO:0000256" key="1">
    <source>
        <dbReference type="SAM" id="SignalP"/>
    </source>
</evidence>
<proteinExistence type="predicted"/>
<organism evidence="2 3">
    <name type="scientific">Mycena venus</name>
    <dbReference type="NCBI Taxonomy" id="2733690"/>
    <lineage>
        <taxon>Eukaryota</taxon>
        <taxon>Fungi</taxon>
        <taxon>Dikarya</taxon>
        <taxon>Basidiomycota</taxon>
        <taxon>Agaricomycotina</taxon>
        <taxon>Agaricomycetes</taxon>
        <taxon>Agaricomycetidae</taxon>
        <taxon>Agaricales</taxon>
        <taxon>Marasmiineae</taxon>
        <taxon>Mycenaceae</taxon>
        <taxon>Mycena</taxon>
    </lineage>
</organism>
<keyword evidence="1" id="KW-0732">Signal</keyword>
<dbReference type="EMBL" id="JACAZI010000041">
    <property type="protein sequence ID" value="KAF7326640.1"/>
    <property type="molecule type" value="Genomic_DNA"/>
</dbReference>
<dbReference type="OrthoDB" id="3092378at2759"/>
<gene>
    <name evidence="2" type="ORF">MVEN_02601000</name>
</gene>
<evidence type="ECO:0000313" key="2">
    <source>
        <dbReference type="EMBL" id="KAF7326640.1"/>
    </source>
</evidence>
<keyword evidence="3" id="KW-1185">Reference proteome</keyword>
<dbReference type="AlphaFoldDB" id="A0A8H6TZK4"/>
<reference evidence="2" key="1">
    <citation type="submission" date="2020-05" db="EMBL/GenBank/DDBJ databases">
        <title>Mycena genomes resolve the evolution of fungal bioluminescence.</title>
        <authorList>
            <person name="Tsai I.J."/>
        </authorList>
    </citation>
    <scope>NUCLEOTIDE SEQUENCE</scope>
    <source>
        <strain evidence="2">CCC161011</strain>
    </source>
</reference>
<accession>A0A8H6TZK4</accession>
<protein>
    <submittedName>
        <fullName evidence="2">Uncharacterized protein</fullName>
    </submittedName>
</protein>
<feature type="chain" id="PRO_5034915762" evidence="1">
    <location>
        <begin position="23"/>
        <end position="224"/>
    </location>
</feature>
<comment type="caution">
    <text evidence="2">The sequence shown here is derived from an EMBL/GenBank/DDBJ whole genome shotgun (WGS) entry which is preliminary data.</text>
</comment>
<name>A0A8H6TZK4_9AGAR</name>
<sequence>MLFAKIPLAAAVVFALSSGIAGMPSVRSDTVAGSPSSARLIPPPQTFYSGPGYAKWANGSSVDLGVLPTPPATNASLQKRQTEIDCYNVGTQVADELANDLLTQWCETVVGTGAGWFNYLREAPHSCLLNGKLIITRHDSILVTDNPSSSLSLRIQGGQSYCSSHLILTLVLTSSCAFTIDPLNGCTFDFQQPLNDCNTATGLKQGGVYTIPCSQWRIDPGTFF</sequence>